<sequence>MQGISGNTSRPDYPQLKPSDLFDKRRQRDAARLRSYNTILEQIYTRIRTISKQGGDPWTIFTVPPFIVGLPKIDIEDCIVYLVYMLRQQSYEVRFTYPNLLYISWKHHERDYILKTSPIMTTMLAAKPQSSKPLNELRKAGTTQVRFAETVTQQQITFSPNNGRAPPRNVSDYIPPRSFLNSIEQPTAEPRKDVLKDFLNF</sequence>
<organism evidence="1">
    <name type="scientific">viral metagenome</name>
    <dbReference type="NCBI Taxonomy" id="1070528"/>
    <lineage>
        <taxon>unclassified sequences</taxon>
        <taxon>metagenomes</taxon>
        <taxon>organismal metagenomes</taxon>
    </lineage>
</organism>
<dbReference type="AlphaFoldDB" id="A0A6C0HG10"/>
<protein>
    <submittedName>
        <fullName evidence="1">Uncharacterized protein</fullName>
    </submittedName>
</protein>
<dbReference type="EMBL" id="MN739943">
    <property type="protein sequence ID" value="QHT78963.1"/>
    <property type="molecule type" value="Genomic_DNA"/>
</dbReference>
<dbReference type="Pfam" id="PF19063">
    <property type="entry name" value="DUF5759"/>
    <property type="match status" value="1"/>
</dbReference>
<proteinExistence type="predicted"/>
<name>A0A6C0HG10_9ZZZZ</name>
<dbReference type="InterPro" id="IPR043977">
    <property type="entry name" value="DUF5759"/>
</dbReference>
<evidence type="ECO:0000313" key="1">
    <source>
        <dbReference type="EMBL" id="QHT78963.1"/>
    </source>
</evidence>
<accession>A0A6C0HG10</accession>
<reference evidence="1" key="1">
    <citation type="journal article" date="2020" name="Nature">
        <title>Giant virus diversity and host interactions through global metagenomics.</title>
        <authorList>
            <person name="Schulz F."/>
            <person name="Roux S."/>
            <person name="Paez-Espino D."/>
            <person name="Jungbluth S."/>
            <person name="Walsh D.A."/>
            <person name="Denef V.J."/>
            <person name="McMahon K.D."/>
            <person name="Konstantinidis K.T."/>
            <person name="Eloe-Fadrosh E.A."/>
            <person name="Kyrpides N.C."/>
            <person name="Woyke T."/>
        </authorList>
    </citation>
    <scope>NUCLEOTIDE SEQUENCE</scope>
    <source>
        <strain evidence="1">GVMAG-M-3300023179-97</strain>
    </source>
</reference>